<dbReference type="PROSITE" id="PS00436">
    <property type="entry name" value="PEROXIDASE_2"/>
    <property type="match status" value="1"/>
</dbReference>
<keyword evidence="3 11" id="KW-0575">Peroxidase</keyword>
<dbReference type="Gene3D" id="1.10.420.10">
    <property type="entry name" value="Peroxidase, domain 2"/>
    <property type="match status" value="1"/>
</dbReference>
<evidence type="ECO:0000256" key="8">
    <source>
        <dbReference type="SAM" id="MobiDB-lite"/>
    </source>
</evidence>
<dbReference type="PANTHER" id="PTHR31356:SF36">
    <property type="entry name" value="L-ASCORBATE PEROXIDASE 3"/>
    <property type="match status" value="1"/>
</dbReference>
<evidence type="ECO:0000256" key="5">
    <source>
        <dbReference type="ARBA" id="ARBA00022723"/>
    </source>
</evidence>
<evidence type="ECO:0000313" key="10">
    <source>
        <dbReference type="EMBL" id="KAL0478803.1"/>
    </source>
</evidence>
<dbReference type="Proteomes" id="UP001431209">
    <property type="component" value="Unassembled WGS sequence"/>
</dbReference>
<dbReference type="GO" id="GO:0042744">
    <property type="term" value="P:hydrogen peroxide catabolic process"/>
    <property type="evidence" value="ECO:0007669"/>
    <property type="project" value="TreeGrafter"/>
</dbReference>
<keyword evidence="6" id="KW-0560">Oxidoreductase</keyword>
<dbReference type="Gene3D" id="1.10.520.10">
    <property type="match status" value="1"/>
</dbReference>
<dbReference type="EMBL" id="JAOPGA020001762">
    <property type="protein sequence ID" value="KAL0491141.1"/>
    <property type="molecule type" value="Genomic_DNA"/>
</dbReference>
<dbReference type="FunFam" id="1.10.420.10:FF:000009">
    <property type="entry name" value="Ascorbate peroxidase"/>
    <property type="match status" value="1"/>
</dbReference>
<gene>
    <name evidence="11" type="ORF">AKO1_002339</name>
    <name evidence="10" type="ORF">AKO1_008361</name>
</gene>
<feature type="domain" description="Plant heme peroxidase family profile" evidence="9">
    <location>
        <begin position="68"/>
        <end position="271"/>
    </location>
</feature>
<dbReference type="InterPro" id="IPR002016">
    <property type="entry name" value="Haem_peroxidase"/>
</dbReference>
<proteinExistence type="inferred from homology"/>
<name>A0AAW2ZMT0_9EUKA</name>
<protein>
    <submittedName>
        <fullName evidence="11">Heme-binding peroxidase</fullName>
    </submittedName>
</protein>
<comment type="caution">
    <text evidence="11">The sequence shown here is derived from an EMBL/GenBank/DDBJ whole genome shotgun (WGS) entry which is preliminary data.</text>
</comment>
<evidence type="ECO:0000313" key="11">
    <source>
        <dbReference type="EMBL" id="KAL0491141.1"/>
    </source>
</evidence>
<comment type="similarity">
    <text evidence="2">Belongs to the peroxidase family. Cytochrome c peroxidase subfamily.</text>
</comment>
<dbReference type="AlphaFoldDB" id="A0AAW2ZMT0"/>
<evidence type="ECO:0000256" key="1">
    <source>
        <dbReference type="ARBA" id="ARBA00003917"/>
    </source>
</evidence>
<dbReference type="GO" id="GO:0004601">
    <property type="term" value="F:peroxidase activity"/>
    <property type="evidence" value="ECO:0007669"/>
    <property type="project" value="UniProtKB-KW"/>
</dbReference>
<dbReference type="InterPro" id="IPR019794">
    <property type="entry name" value="Peroxidases_AS"/>
</dbReference>
<evidence type="ECO:0000256" key="2">
    <source>
        <dbReference type="ARBA" id="ARBA00005997"/>
    </source>
</evidence>
<evidence type="ECO:0000256" key="6">
    <source>
        <dbReference type="ARBA" id="ARBA00023002"/>
    </source>
</evidence>
<feature type="compositionally biased region" description="Basic and acidic residues" evidence="8">
    <location>
        <begin position="113"/>
        <end position="124"/>
    </location>
</feature>
<keyword evidence="5" id="KW-0479">Metal-binding</keyword>
<evidence type="ECO:0000313" key="12">
    <source>
        <dbReference type="Proteomes" id="UP001431209"/>
    </source>
</evidence>
<dbReference type="GO" id="GO:0034599">
    <property type="term" value="P:cellular response to oxidative stress"/>
    <property type="evidence" value="ECO:0007669"/>
    <property type="project" value="InterPro"/>
</dbReference>
<keyword evidence="7" id="KW-0408">Iron</keyword>
<dbReference type="InterPro" id="IPR002207">
    <property type="entry name" value="Peroxidase_I"/>
</dbReference>
<dbReference type="GO" id="GO:0020037">
    <property type="term" value="F:heme binding"/>
    <property type="evidence" value="ECO:0007669"/>
    <property type="project" value="InterPro"/>
</dbReference>
<dbReference type="InterPro" id="IPR010255">
    <property type="entry name" value="Haem_peroxidase_sf"/>
</dbReference>
<evidence type="ECO:0000259" key="9">
    <source>
        <dbReference type="PROSITE" id="PS50873"/>
    </source>
</evidence>
<evidence type="ECO:0000256" key="3">
    <source>
        <dbReference type="ARBA" id="ARBA00022559"/>
    </source>
</evidence>
<keyword evidence="4" id="KW-0349">Heme</keyword>
<reference evidence="11 12" key="1">
    <citation type="submission" date="2024-03" db="EMBL/GenBank/DDBJ databases">
        <title>The Acrasis kona genome and developmental transcriptomes reveal deep origins of eukaryotic multicellular pathways.</title>
        <authorList>
            <person name="Sheikh S."/>
            <person name="Fu C.-J."/>
            <person name="Brown M.W."/>
            <person name="Baldauf S.L."/>
        </authorList>
    </citation>
    <scope>NUCLEOTIDE SEQUENCE [LARGE SCALE GENOMIC DNA]</scope>
    <source>
        <strain evidence="11 12">ATCC MYA-3509</strain>
    </source>
</reference>
<comment type="function">
    <text evidence="1">Destroys radicals which are normally produced within the cells and which are toxic to biological systems.</text>
</comment>
<dbReference type="PANTHER" id="PTHR31356">
    <property type="entry name" value="THYLAKOID LUMENAL 29 KDA PROTEIN, CHLOROPLASTIC-RELATED"/>
    <property type="match status" value="1"/>
</dbReference>
<dbReference type="GO" id="GO:0000302">
    <property type="term" value="P:response to reactive oxygen species"/>
    <property type="evidence" value="ECO:0007669"/>
    <property type="project" value="TreeGrafter"/>
</dbReference>
<dbReference type="Pfam" id="PF00141">
    <property type="entry name" value="peroxidase"/>
    <property type="match status" value="1"/>
</dbReference>
<organism evidence="11 12">
    <name type="scientific">Acrasis kona</name>
    <dbReference type="NCBI Taxonomy" id="1008807"/>
    <lineage>
        <taxon>Eukaryota</taxon>
        <taxon>Discoba</taxon>
        <taxon>Heterolobosea</taxon>
        <taxon>Tetramitia</taxon>
        <taxon>Eutetramitia</taxon>
        <taxon>Acrasidae</taxon>
        <taxon>Acrasis</taxon>
    </lineage>
</organism>
<dbReference type="SUPFAM" id="SSF48113">
    <property type="entry name" value="Heme-dependent peroxidases"/>
    <property type="match status" value="1"/>
</dbReference>
<dbReference type="EMBL" id="JAOPGA020000467">
    <property type="protein sequence ID" value="KAL0478803.1"/>
    <property type="molecule type" value="Genomic_DNA"/>
</dbReference>
<dbReference type="GO" id="GO:0046872">
    <property type="term" value="F:metal ion binding"/>
    <property type="evidence" value="ECO:0007669"/>
    <property type="project" value="UniProtKB-KW"/>
</dbReference>
<evidence type="ECO:0000256" key="4">
    <source>
        <dbReference type="ARBA" id="ARBA00022617"/>
    </source>
</evidence>
<dbReference type="InterPro" id="IPR044831">
    <property type="entry name" value="Ccp1-like"/>
</dbReference>
<dbReference type="PRINTS" id="PR00458">
    <property type="entry name" value="PEROXIDASE"/>
</dbReference>
<accession>A0AAW2ZMT0</accession>
<dbReference type="PRINTS" id="PR00459">
    <property type="entry name" value="ASPEROXIDASE"/>
</dbReference>
<evidence type="ECO:0000256" key="7">
    <source>
        <dbReference type="ARBA" id="ARBA00023004"/>
    </source>
</evidence>
<feature type="region of interest" description="Disordered" evidence="8">
    <location>
        <begin position="108"/>
        <end position="137"/>
    </location>
</feature>
<sequence length="271" mass="30480">MEKYTPVKEDIKGILGRPGYDDDSIAPLLVRLAWHSSGTYDGMSKTGGSNGATMRFHPESNDGANAGLDKARDFLQPIKEKHPWITYADLWTLGGCVAIESMGGPQIPWIPGRTDRDSNIKTTDDIPPNGRLPDASKGQDHVRQIFYRMGFNDREIVALLGAHTIGRCHVERSGYTGPWTYTPTRFTNQYFKLLTTVDWQPKKWDGPLQYVDPDDELMMLPSDMAVLWDPEFSKVAHEYAKDKDLFFKDFAAAFGKMIDLGVPRNAHVSKL</sequence>
<dbReference type="InterPro" id="IPR019793">
    <property type="entry name" value="Peroxidases_heam-ligand_BS"/>
</dbReference>
<dbReference type="CDD" id="cd00691">
    <property type="entry name" value="ascorbate_peroxidase"/>
    <property type="match status" value="1"/>
</dbReference>
<dbReference type="PROSITE" id="PS50873">
    <property type="entry name" value="PEROXIDASE_4"/>
    <property type="match status" value="1"/>
</dbReference>
<keyword evidence="12" id="KW-1185">Reference proteome</keyword>
<dbReference type="PROSITE" id="PS00435">
    <property type="entry name" value="PEROXIDASE_1"/>
    <property type="match status" value="1"/>
</dbReference>
<dbReference type="FunFam" id="1.10.520.10:FF:000005">
    <property type="entry name" value="Cytochrome c peroxidase"/>
    <property type="match status" value="1"/>
</dbReference>